<reference evidence="4 5" key="1">
    <citation type="submission" date="2015-10" db="EMBL/GenBank/DDBJ databases">
        <title>Draft genome sequence of Streptomyces griseoruber DSM 40281, type strain for the species Streptomyces griseoruber.</title>
        <authorList>
            <person name="Ruckert C."/>
            <person name="Winkler A."/>
            <person name="Kalinowski J."/>
            <person name="Kampfer P."/>
            <person name="Glaeser S."/>
        </authorList>
    </citation>
    <scope>NUCLEOTIDE SEQUENCE [LARGE SCALE GENOMIC DNA]</scope>
    <source>
        <strain evidence="4 5">DSM 40281</strain>
    </source>
</reference>
<keyword evidence="5" id="KW-1185">Reference proteome</keyword>
<dbReference type="EMBL" id="LMWW01000068">
    <property type="protein sequence ID" value="KUN76153.1"/>
    <property type="molecule type" value="Genomic_DNA"/>
</dbReference>
<dbReference type="AlphaFoldDB" id="A0A117R812"/>
<gene>
    <name evidence="4" type="ORF">AQJ64_39145</name>
</gene>
<feature type="region of interest" description="Disordered" evidence="2">
    <location>
        <begin position="1"/>
        <end position="45"/>
    </location>
</feature>
<dbReference type="Proteomes" id="UP000052982">
    <property type="component" value="Unassembled WGS sequence"/>
</dbReference>
<proteinExistence type="predicted"/>
<feature type="compositionally biased region" description="Pro residues" evidence="2">
    <location>
        <begin position="27"/>
        <end position="41"/>
    </location>
</feature>
<dbReference type="STRING" id="1943.AQJ64_39145"/>
<accession>A0A117R812</accession>
<protein>
    <recommendedName>
        <fullName evidence="3">FHA domain-containing protein</fullName>
    </recommendedName>
</protein>
<keyword evidence="1" id="KW-0597">Phosphoprotein</keyword>
<evidence type="ECO:0000313" key="5">
    <source>
        <dbReference type="Proteomes" id="UP000052982"/>
    </source>
</evidence>
<dbReference type="PROSITE" id="PS50006">
    <property type="entry name" value="FHA_DOMAIN"/>
    <property type="match status" value="1"/>
</dbReference>
<dbReference type="Pfam" id="PF00498">
    <property type="entry name" value="FHA"/>
    <property type="match status" value="1"/>
</dbReference>
<comment type="caution">
    <text evidence="4">The sequence shown here is derived from an EMBL/GenBank/DDBJ whole genome shotgun (WGS) entry which is preliminary data.</text>
</comment>
<feature type="domain" description="FHA" evidence="3">
    <location>
        <begin position="90"/>
        <end position="149"/>
    </location>
</feature>
<evidence type="ECO:0000256" key="1">
    <source>
        <dbReference type="ARBA" id="ARBA00022553"/>
    </source>
</evidence>
<dbReference type="SMART" id="SM00240">
    <property type="entry name" value="FHA"/>
    <property type="match status" value="1"/>
</dbReference>
<name>A0A117R812_9ACTN</name>
<dbReference type="CDD" id="cd00060">
    <property type="entry name" value="FHA"/>
    <property type="match status" value="1"/>
</dbReference>
<dbReference type="SUPFAM" id="SSF49879">
    <property type="entry name" value="SMAD/FHA domain"/>
    <property type="match status" value="1"/>
</dbReference>
<dbReference type="InterPro" id="IPR008984">
    <property type="entry name" value="SMAD_FHA_dom_sf"/>
</dbReference>
<evidence type="ECO:0000259" key="3">
    <source>
        <dbReference type="PROSITE" id="PS50006"/>
    </source>
</evidence>
<organism evidence="4 5">
    <name type="scientific">Streptomyces griseoruber</name>
    <dbReference type="NCBI Taxonomy" id="1943"/>
    <lineage>
        <taxon>Bacteria</taxon>
        <taxon>Bacillati</taxon>
        <taxon>Actinomycetota</taxon>
        <taxon>Actinomycetes</taxon>
        <taxon>Kitasatosporales</taxon>
        <taxon>Streptomycetaceae</taxon>
        <taxon>Streptomyces</taxon>
    </lineage>
</organism>
<dbReference type="InterPro" id="IPR000253">
    <property type="entry name" value="FHA_dom"/>
</dbReference>
<feature type="compositionally biased region" description="Acidic residues" evidence="2">
    <location>
        <begin position="7"/>
        <end position="25"/>
    </location>
</feature>
<dbReference type="Gene3D" id="2.60.200.20">
    <property type="match status" value="1"/>
</dbReference>
<evidence type="ECO:0000313" key="4">
    <source>
        <dbReference type="EMBL" id="KUN76153.1"/>
    </source>
</evidence>
<sequence length="180" mass="19018">MDKSLAQDDDVLPDFDEGDEDEEGGPGEPPPWQEPPHAPEPPRSHPCWSCAAAVPAGSPACPECQESARHLRLLGPGASIDLRHGEGPPLRLGRHPVWATAVAGALSGDRGQGVSRRHAELQLTPDGTMWLTECAHGTLNGTYVNDERIPPGTRAPVHDGDVIGLGRNCAFTVLLVEPGA</sequence>
<evidence type="ECO:0000256" key="2">
    <source>
        <dbReference type="SAM" id="MobiDB-lite"/>
    </source>
</evidence>